<dbReference type="GO" id="GO:0005886">
    <property type="term" value="C:plasma membrane"/>
    <property type="evidence" value="ECO:0007669"/>
    <property type="project" value="TreeGrafter"/>
</dbReference>
<keyword evidence="1" id="KW-1133">Transmembrane helix</keyword>
<feature type="transmembrane region" description="Helical" evidence="1">
    <location>
        <begin position="22"/>
        <end position="44"/>
    </location>
</feature>
<dbReference type="AlphaFoldDB" id="A0A382DY87"/>
<dbReference type="PRINTS" id="PR00949">
    <property type="entry name" value="TYPE3IMAPROT"/>
</dbReference>
<sequence length="254" mass="27320">VFVAILAVSIVLAILIPIPPTVVDFLIVFNFAFSILILMMTVLVPKPTDFYVFPPLLLLATIYRLSLNIASTRLILLSASRPFGAGLVILTFGTLVTNQNLVVGFILFLILLTIQHMVVTSGAERIAEVRARFALEAVPSKQLSIDADLNAGFITTDEAYKKRRATAIEQEFYGTMDGATKFIRGDATVAIISVLVNSLVGLLIGIGQDGLPIGQALQTYTMLTIGDGLASRIPALILSAVTGFLIARSRAITR</sequence>
<evidence type="ECO:0008006" key="3">
    <source>
        <dbReference type="Google" id="ProtNLM"/>
    </source>
</evidence>
<dbReference type="InterPro" id="IPR001712">
    <property type="entry name" value="T3SS_FHIPEP"/>
</dbReference>
<keyword evidence="1" id="KW-0812">Transmembrane</keyword>
<dbReference type="PANTHER" id="PTHR30161">
    <property type="entry name" value="FLAGELLAR EXPORT PROTEIN, MEMBRANE FLHA SUBUNIT-RELATED"/>
    <property type="match status" value="1"/>
</dbReference>
<keyword evidence="1" id="KW-0472">Membrane</keyword>
<feature type="transmembrane region" description="Helical" evidence="1">
    <location>
        <begin position="101"/>
        <end position="123"/>
    </location>
</feature>
<feature type="transmembrane region" description="Helical" evidence="1">
    <location>
        <begin position="50"/>
        <end position="67"/>
    </location>
</feature>
<proteinExistence type="predicted"/>
<accession>A0A382DY87</accession>
<feature type="transmembrane region" description="Helical" evidence="1">
    <location>
        <begin position="228"/>
        <end position="247"/>
    </location>
</feature>
<dbReference type="PANTHER" id="PTHR30161:SF1">
    <property type="entry name" value="FLAGELLAR BIOSYNTHESIS PROTEIN FLHA-RELATED"/>
    <property type="match status" value="1"/>
</dbReference>
<protein>
    <recommendedName>
        <fullName evidence="3">EscV/YscV/HrcV family type III secretion system export apparatus protein</fullName>
    </recommendedName>
</protein>
<name>A0A382DY87_9ZZZZ</name>
<reference evidence="2" key="1">
    <citation type="submission" date="2018-05" db="EMBL/GenBank/DDBJ databases">
        <authorList>
            <person name="Lanie J.A."/>
            <person name="Ng W.-L."/>
            <person name="Kazmierczak K.M."/>
            <person name="Andrzejewski T.M."/>
            <person name="Davidsen T.M."/>
            <person name="Wayne K.J."/>
            <person name="Tettelin H."/>
            <person name="Glass J.I."/>
            <person name="Rusch D."/>
            <person name="Podicherti R."/>
            <person name="Tsui H.-C.T."/>
            <person name="Winkler M.E."/>
        </authorList>
    </citation>
    <scope>NUCLEOTIDE SEQUENCE</scope>
</reference>
<feature type="transmembrane region" description="Helical" evidence="1">
    <location>
        <begin position="189"/>
        <end position="208"/>
    </location>
</feature>
<evidence type="ECO:0000313" key="2">
    <source>
        <dbReference type="EMBL" id="SVB42681.1"/>
    </source>
</evidence>
<dbReference type="GO" id="GO:0044780">
    <property type="term" value="P:bacterial-type flagellum assembly"/>
    <property type="evidence" value="ECO:0007669"/>
    <property type="project" value="TreeGrafter"/>
</dbReference>
<dbReference type="EMBL" id="UINC01041429">
    <property type="protein sequence ID" value="SVB42681.1"/>
    <property type="molecule type" value="Genomic_DNA"/>
</dbReference>
<feature type="non-terminal residue" evidence="2">
    <location>
        <position position="1"/>
    </location>
</feature>
<dbReference type="GO" id="GO:0009306">
    <property type="term" value="P:protein secretion"/>
    <property type="evidence" value="ECO:0007669"/>
    <property type="project" value="InterPro"/>
</dbReference>
<dbReference type="Pfam" id="PF00771">
    <property type="entry name" value="FHIPEP"/>
    <property type="match status" value="1"/>
</dbReference>
<gene>
    <name evidence="2" type="ORF">METZ01_LOCUS195535</name>
</gene>
<feature type="transmembrane region" description="Helical" evidence="1">
    <location>
        <begin position="74"/>
        <end position="95"/>
    </location>
</feature>
<organism evidence="2">
    <name type="scientific">marine metagenome</name>
    <dbReference type="NCBI Taxonomy" id="408172"/>
    <lineage>
        <taxon>unclassified sequences</taxon>
        <taxon>metagenomes</taxon>
        <taxon>ecological metagenomes</taxon>
    </lineage>
</organism>
<evidence type="ECO:0000256" key="1">
    <source>
        <dbReference type="SAM" id="Phobius"/>
    </source>
</evidence>